<name>A0A8B6ENZ8_MYTGA</name>
<dbReference type="GO" id="GO:0046983">
    <property type="term" value="F:protein dimerization activity"/>
    <property type="evidence" value="ECO:0007669"/>
    <property type="project" value="InterPro"/>
</dbReference>
<evidence type="ECO:0000259" key="1">
    <source>
        <dbReference type="Pfam" id="PF05699"/>
    </source>
</evidence>
<dbReference type="PANTHER" id="PTHR46289:SF16">
    <property type="entry name" value="52 KDA REPRESSOR OF THE INHIBITOR OF THE PROTEIN KINASE"/>
    <property type="match status" value="1"/>
</dbReference>
<dbReference type="EMBL" id="UYJE01005441">
    <property type="protein sequence ID" value="VDI37412.1"/>
    <property type="molecule type" value="Genomic_DNA"/>
</dbReference>
<dbReference type="OrthoDB" id="10029684at2759"/>
<feature type="domain" description="HAT C-terminal dimerisation" evidence="1">
    <location>
        <begin position="299"/>
        <end position="355"/>
    </location>
</feature>
<gene>
    <name evidence="2" type="ORF">MGAL_10B023448</name>
</gene>
<sequence>MMDKLKETCLFFRSSPLRDALLINIIEVNVPNVGKRKPLLDLCKTRWSARHEAYQHFYQSYCYIIKCLEVMSFGLHKDEGYNDELTNCWNRENNVRATALLNELTQYEFIVTFLTVYKVLSRLEGVTVKLQTKMQDIFDALDVIEEVKSVYQEMRKNVEEYFNVVFLHSERMAEAVGQTSQMPRIVGRQIHKSNVKAATPKEYYFKNLAIPFLDNVNMEIDTQFSVLSTKCMKLFALVPSILFQKSMKVSDLQEVVDLYENDLPSPELFDEEFFAWKLKSQQMQERPSTCRNAIKLCAKEHFPNIYVLLKIACTLPITSCERERSFSVMRRLNNYMRASMNHDRLSSLALLHIHYDTELSTAEVIEKFACLHPRRLELKNIIYN</sequence>
<proteinExistence type="predicted"/>
<dbReference type="PANTHER" id="PTHR46289">
    <property type="entry name" value="52 KDA REPRESSOR OF THE INHIBITOR OF THE PROTEIN KINASE-LIKE PROTEIN-RELATED"/>
    <property type="match status" value="1"/>
</dbReference>
<dbReference type="InterPro" id="IPR012337">
    <property type="entry name" value="RNaseH-like_sf"/>
</dbReference>
<dbReference type="InterPro" id="IPR008906">
    <property type="entry name" value="HATC_C_dom"/>
</dbReference>
<dbReference type="Pfam" id="PF05699">
    <property type="entry name" value="Dimer_Tnp_hAT"/>
    <property type="match status" value="1"/>
</dbReference>
<evidence type="ECO:0000313" key="3">
    <source>
        <dbReference type="Proteomes" id="UP000596742"/>
    </source>
</evidence>
<protein>
    <recommendedName>
        <fullName evidence="1">HAT C-terminal dimerisation domain-containing protein</fullName>
    </recommendedName>
</protein>
<dbReference type="Proteomes" id="UP000596742">
    <property type="component" value="Unassembled WGS sequence"/>
</dbReference>
<comment type="caution">
    <text evidence="2">The sequence shown here is derived from an EMBL/GenBank/DDBJ whole genome shotgun (WGS) entry which is preliminary data.</text>
</comment>
<dbReference type="InterPro" id="IPR052958">
    <property type="entry name" value="IFN-induced_PKR_regulator"/>
</dbReference>
<accession>A0A8B6ENZ8</accession>
<organism evidence="2 3">
    <name type="scientific">Mytilus galloprovincialis</name>
    <name type="common">Mediterranean mussel</name>
    <dbReference type="NCBI Taxonomy" id="29158"/>
    <lineage>
        <taxon>Eukaryota</taxon>
        <taxon>Metazoa</taxon>
        <taxon>Spiralia</taxon>
        <taxon>Lophotrochozoa</taxon>
        <taxon>Mollusca</taxon>
        <taxon>Bivalvia</taxon>
        <taxon>Autobranchia</taxon>
        <taxon>Pteriomorphia</taxon>
        <taxon>Mytilida</taxon>
        <taxon>Mytiloidea</taxon>
        <taxon>Mytilidae</taxon>
        <taxon>Mytilinae</taxon>
        <taxon>Mytilus</taxon>
    </lineage>
</organism>
<evidence type="ECO:0000313" key="2">
    <source>
        <dbReference type="EMBL" id="VDI37412.1"/>
    </source>
</evidence>
<dbReference type="SUPFAM" id="SSF53098">
    <property type="entry name" value="Ribonuclease H-like"/>
    <property type="match status" value="1"/>
</dbReference>
<reference evidence="2" key="1">
    <citation type="submission" date="2018-11" db="EMBL/GenBank/DDBJ databases">
        <authorList>
            <person name="Alioto T."/>
            <person name="Alioto T."/>
        </authorList>
    </citation>
    <scope>NUCLEOTIDE SEQUENCE</scope>
</reference>
<keyword evidence="3" id="KW-1185">Reference proteome</keyword>
<dbReference type="AlphaFoldDB" id="A0A8B6ENZ8"/>